<evidence type="ECO:0000256" key="8">
    <source>
        <dbReference type="ARBA" id="ARBA00022723"/>
    </source>
</evidence>
<reference evidence="14 15" key="1">
    <citation type="journal article" date="2017" name="Int. J. Syst. Evol. Microbiol.">
        <title>Rhodosalinus sediminis gen. nov., sp. nov., isolated from marine saltern.</title>
        <authorList>
            <person name="Guo L.Y."/>
            <person name="Ling S.K."/>
            <person name="Li C.M."/>
            <person name="Chen G.J."/>
            <person name="Du Z.J."/>
        </authorList>
    </citation>
    <scope>NUCLEOTIDE SEQUENCE [LARGE SCALE GENOMIC DNA]</scope>
    <source>
        <strain evidence="14 15">WDN1C137</strain>
    </source>
</reference>
<keyword evidence="15" id="KW-1185">Reference proteome</keyword>
<evidence type="ECO:0000256" key="6">
    <source>
        <dbReference type="ARBA" id="ARBA00016919"/>
    </source>
</evidence>
<dbReference type="InterPro" id="IPR045031">
    <property type="entry name" value="DHP_synth-like"/>
</dbReference>
<dbReference type="Proteomes" id="UP000257131">
    <property type="component" value="Unassembled WGS sequence"/>
</dbReference>
<comment type="similarity">
    <text evidence="4 12">Belongs to the DHPS family.</text>
</comment>
<dbReference type="InterPro" id="IPR000489">
    <property type="entry name" value="Pterin-binding_dom"/>
</dbReference>
<keyword evidence="8 12" id="KW-0479">Metal-binding</keyword>
<proteinExistence type="inferred from homology"/>
<keyword evidence="10 12" id="KW-0289">Folate biosynthesis</keyword>
<evidence type="ECO:0000259" key="13">
    <source>
        <dbReference type="PROSITE" id="PS50972"/>
    </source>
</evidence>
<dbReference type="GO" id="GO:0005829">
    <property type="term" value="C:cytosol"/>
    <property type="evidence" value="ECO:0007669"/>
    <property type="project" value="TreeGrafter"/>
</dbReference>
<evidence type="ECO:0000256" key="3">
    <source>
        <dbReference type="ARBA" id="ARBA00004763"/>
    </source>
</evidence>
<evidence type="ECO:0000256" key="11">
    <source>
        <dbReference type="ARBA" id="ARBA00030193"/>
    </source>
</evidence>
<dbReference type="FunFam" id="3.20.20.20:FF:000006">
    <property type="entry name" value="Dihydropteroate synthase"/>
    <property type="match status" value="1"/>
</dbReference>
<dbReference type="AlphaFoldDB" id="A0A3D9BUB6"/>
<evidence type="ECO:0000256" key="1">
    <source>
        <dbReference type="ARBA" id="ARBA00000012"/>
    </source>
</evidence>
<evidence type="ECO:0000313" key="15">
    <source>
        <dbReference type="Proteomes" id="UP000257131"/>
    </source>
</evidence>
<evidence type="ECO:0000256" key="5">
    <source>
        <dbReference type="ARBA" id="ARBA00012458"/>
    </source>
</evidence>
<keyword evidence="9 12" id="KW-0460">Magnesium</keyword>
<evidence type="ECO:0000256" key="2">
    <source>
        <dbReference type="ARBA" id="ARBA00001946"/>
    </source>
</evidence>
<gene>
    <name evidence="14" type="primary">folP</name>
    <name evidence="14" type="ORF">DRV84_08390</name>
</gene>
<keyword evidence="7 12" id="KW-0808">Transferase</keyword>
<evidence type="ECO:0000256" key="9">
    <source>
        <dbReference type="ARBA" id="ARBA00022842"/>
    </source>
</evidence>
<dbReference type="Gene3D" id="3.20.20.20">
    <property type="entry name" value="Dihydropteroate synthase-like"/>
    <property type="match status" value="1"/>
</dbReference>
<evidence type="ECO:0000313" key="14">
    <source>
        <dbReference type="EMBL" id="REC57097.1"/>
    </source>
</evidence>
<accession>A0A3D9BUB6</accession>
<comment type="pathway">
    <text evidence="3 12">Cofactor biosynthesis; tetrahydrofolate biosynthesis; 7,8-dihydrofolate from 2-amino-4-hydroxy-6-hydroxymethyl-7,8-dihydropteridine diphosphate and 4-aminobenzoate: step 1/2.</text>
</comment>
<dbReference type="OrthoDB" id="9811744at2"/>
<name>A0A3D9BUB6_9RHOB</name>
<dbReference type="UniPathway" id="UPA00077">
    <property type="reaction ID" value="UER00156"/>
</dbReference>
<dbReference type="NCBIfam" id="TIGR01496">
    <property type="entry name" value="DHPS"/>
    <property type="match status" value="1"/>
</dbReference>
<dbReference type="PROSITE" id="PS50972">
    <property type="entry name" value="PTERIN_BINDING"/>
    <property type="match status" value="1"/>
</dbReference>
<comment type="catalytic activity">
    <reaction evidence="1">
        <text>(7,8-dihydropterin-6-yl)methyl diphosphate + 4-aminobenzoate = 7,8-dihydropteroate + diphosphate</text>
        <dbReference type="Rhea" id="RHEA:19949"/>
        <dbReference type="ChEBI" id="CHEBI:17836"/>
        <dbReference type="ChEBI" id="CHEBI:17839"/>
        <dbReference type="ChEBI" id="CHEBI:33019"/>
        <dbReference type="ChEBI" id="CHEBI:72950"/>
        <dbReference type="EC" id="2.5.1.15"/>
    </reaction>
</comment>
<dbReference type="InterPro" id="IPR006390">
    <property type="entry name" value="DHP_synth_dom"/>
</dbReference>
<comment type="cofactor">
    <cofactor evidence="2 12">
        <name>Mg(2+)</name>
        <dbReference type="ChEBI" id="CHEBI:18420"/>
    </cofactor>
</comment>
<evidence type="ECO:0000256" key="4">
    <source>
        <dbReference type="ARBA" id="ARBA00009503"/>
    </source>
</evidence>
<dbReference type="CDD" id="cd00739">
    <property type="entry name" value="DHPS"/>
    <property type="match status" value="1"/>
</dbReference>
<dbReference type="InterPro" id="IPR011005">
    <property type="entry name" value="Dihydropteroate_synth-like_sf"/>
</dbReference>
<dbReference type="GO" id="GO:0046654">
    <property type="term" value="P:tetrahydrofolate biosynthetic process"/>
    <property type="evidence" value="ECO:0007669"/>
    <property type="project" value="UniProtKB-UniPathway"/>
</dbReference>
<dbReference type="PANTHER" id="PTHR20941">
    <property type="entry name" value="FOLATE SYNTHESIS PROTEINS"/>
    <property type="match status" value="1"/>
</dbReference>
<organism evidence="14 15">
    <name type="scientific">Rhodosalinus sediminis</name>
    <dbReference type="NCBI Taxonomy" id="1940533"/>
    <lineage>
        <taxon>Bacteria</taxon>
        <taxon>Pseudomonadati</taxon>
        <taxon>Pseudomonadota</taxon>
        <taxon>Alphaproteobacteria</taxon>
        <taxon>Rhodobacterales</taxon>
        <taxon>Paracoccaceae</taxon>
        <taxon>Rhodosalinus</taxon>
    </lineage>
</organism>
<dbReference type="RefSeq" id="WP_115979434.1">
    <property type="nucleotide sequence ID" value="NZ_QOHR01000008.1"/>
</dbReference>
<protein>
    <recommendedName>
        <fullName evidence="6 12">Dihydropteroate synthase</fullName>
        <shortName evidence="12">DHPS</shortName>
        <ecNumber evidence="5 12">2.5.1.15</ecNumber>
    </recommendedName>
    <alternativeName>
        <fullName evidence="11 12">Dihydropteroate pyrophosphorylase</fullName>
    </alternativeName>
</protein>
<dbReference type="Pfam" id="PF00809">
    <property type="entry name" value="Pterin_bind"/>
    <property type="match status" value="1"/>
</dbReference>
<comment type="caution">
    <text evidence="14">The sequence shown here is derived from an EMBL/GenBank/DDBJ whole genome shotgun (WGS) entry which is preliminary data.</text>
</comment>
<sequence length="335" mass="34017">MTYYRPIVRRGRARPAGALPLAGGPAWFAEAECLSRGAAPRLVPASDLPEGWRAALTAPRAPFAGLAMDRARIMGILNVTPDSFSDGGAHSDPDTATAAARAMAEAGAEIIDVGGESTRPGATEVPEREEIARIAPVIGPVAALGAPVSIDTRKAGVARAALAAGAAVVNDVSALTFDPDLAGVCAETGAPVILMHAQGAPETMQDDPRYEDVLLDVFDALEGHLARAEAAGIPRARCVVDPGIGFGKTLAHNLALIRGIALFHGLGVPVLLGASRKGFIGQVSGAPGGAARAPGSVAVALRAAAEGVQLLRVHDVAETAQALALWQATEEGEAA</sequence>
<comment type="function">
    <text evidence="12">Catalyzes the condensation of para-aminobenzoate (pABA) with 6-hydroxymethyl-7,8-dihydropterin diphosphate (DHPt-PP) to form 7,8-dihydropteroate (H2Pte), the immediate precursor of folate derivatives.</text>
</comment>
<dbReference type="GO" id="GO:0004156">
    <property type="term" value="F:dihydropteroate synthase activity"/>
    <property type="evidence" value="ECO:0007669"/>
    <property type="project" value="UniProtKB-EC"/>
</dbReference>
<feature type="domain" description="Pterin-binding" evidence="13">
    <location>
        <begin position="71"/>
        <end position="324"/>
    </location>
</feature>
<evidence type="ECO:0000256" key="12">
    <source>
        <dbReference type="RuleBase" id="RU361205"/>
    </source>
</evidence>
<dbReference type="PROSITE" id="PS00793">
    <property type="entry name" value="DHPS_2"/>
    <property type="match status" value="1"/>
</dbReference>
<dbReference type="GO" id="GO:0046656">
    <property type="term" value="P:folic acid biosynthetic process"/>
    <property type="evidence" value="ECO:0007669"/>
    <property type="project" value="UniProtKB-KW"/>
</dbReference>
<dbReference type="EC" id="2.5.1.15" evidence="5 12"/>
<dbReference type="GO" id="GO:0046872">
    <property type="term" value="F:metal ion binding"/>
    <property type="evidence" value="ECO:0007669"/>
    <property type="project" value="UniProtKB-KW"/>
</dbReference>
<evidence type="ECO:0000256" key="7">
    <source>
        <dbReference type="ARBA" id="ARBA00022679"/>
    </source>
</evidence>
<dbReference type="EMBL" id="QOHR01000008">
    <property type="protein sequence ID" value="REC57097.1"/>
    <property type="molecule type" value="Genomic_DNA"/>
</dbReference>
<dbReference type="PANTHER" id="PTHR20941:SF1">
    <property type="entry name" value="FOLIC ACID SYNTHESIS PROTEIN FOL1"/>
    <property type="match status" value="1"/>
</dbReference>
<dbReference type="PROSITE" id="PS00792">
    <property type="entry name" value="DHPS_1"/>
    <property type="match status" value="1"/>
</dbReference>
<dbReference type="SUPFAM" id="SSF51717">
    <property type="entry name" value="Dihydropteroate synthetase-like"/>
    <property type="match status" value="1"/>
</dbReference>
<evidence type="ECO:0000256" key="10">
    <source>
        <dbReference type="ARBA" id="ARBA00022909"/>
    </source>
</evidence>